<dbReference type="Pfam" id="PF09341">
    <property type="entry name" value="Pcc1"/>
    <property type="match status" value="1"/>
</dbReference>
<proteinExistence type="inferred from homology"/>
<dbReference type="HOGENOM" id="CLU_2622016_0_0_1"/>
<dbReference type="Gene3D" id="3.30.310.50">
    <property type="entry name" value="Alpha-D-phosphohexomutase, C-terminal domain"/>
    <property type="match status" value="1"/>
</dbReference>
<comment type="similarity">
    <text evidence="1">Belongs to the CTAG/PCC1 family.</text>
</comment>
<name>J9DGN8_EDHAE</name>
<dbReference type="InParanoid" id="J9DGN8"/>
<sequence length="78" mass="9118">MKYETTIRINTEHSENIAKAMEVDKEMNEMQILYISKDGKLEIIIKAQRMRDLQKTVSSVIDRLSLCEETLDFCSEFA</sequence>
<comment type="caution">
    <text evidence="2">The sequence shown here is derived from an EMBL/GenBank/DDBJ whole genome shotgun (WGS) entry which is preliminary data.</text>
</comment>
<reference evidence="2 3" key="1">
    <citation type="submission" date="2011-08" db="EMBL/GenBank/DDBJ databases">
        <authorList>
            <person name="Liu Z.J."/>
            <person name="Shi F.L."/>
            <person name="Lu J.Q."/>
            <person name="Li M."/>
            <person name="Wang Z.L."/>
        </authorList>
    </citation>
    <scope>NUCLEOTIDE SEQUENCE [LARGE SCALE GENOMIC DNA]</scope>
    <source>
        <strain evidence="2 3">USNM 41457</strain>
    </source>
</reference>
<dbReference type="AlphaFoldDB" id="J9DGN8"/>
<dbReference type="InterPro" id="IPR015419">
    <property type="entry name" value="CTAG/Pcc1"/>
</dbReference>
<evidence type="ECO:0000313" key="2">
    <source>
        <dbReference type="EMBL" id="EJW01775.1"/>
    </source>
</evidence>
<gene>
    <name evidence="2" type="ORF">EDEG_00366</name>
</gene>
<dbReference type="Proteomes" id="UP000003163">
    <property type="component" value="Unassembled WGS sequence"/>
</dbReference>
<organism evidence="2 3">
    <name type="scientific">Edhazardia aedis (strain USNM 41457)</name>
    <name type="common">Microsporidian parasite</name>
    <dbReference type="NCBI Taxonomy" id="1003232"/>
    <lineage>
        <taxon>Eukaryota</taxon>
        <taxon>Fungi</taxon>
        <taxon>Fungi incertae sedis</taxon>
        <taxon>Microsporidia</taxon>
        <taxon>Edhazardia</taxon>
    </lineage>
</organism>
<protein>
    <recommendedName>
        <fullName evidence="4">Transcription factor Pcc1</fullName>
    </recommendedName>
</protein>
<evidence type="ECO:0000256" key="1">
    <source>
        <dbReference type="ARBA" id="ARBA00007073"/>
    </source>
</evidence>
<dbReference type="EMBL" id="AFBI03000004">
    <property type="protein sequence ID" value="EJW01775.1"/>
    <property type="molecule type" value="Genomic_DNA"/>
</dbReference>
<dbReference type="VEuPathDB" id="MicrosporidiaDB:EDEG_00366"/>
<accession>J9DGN8</accession>
<reference evidence="3" key="2">
    <citation type="submission" date="2015-07" db="EMBL/GenBank/DDBJ databases">
        <title>Contrasting host-pathogen interactions and genome evolution in two generalist and specialist microsporidian pathogens of mosquitoes.</title>
        <authorList>
            <consortium name="The Broad Institute Genomics Platform"/>
            <consortium name="The Broad Institute Genome Sequencing Center for Infectious Disease"/>
            <person name="Cuomo C.A."/>
            <person name="Sanscrainte N.D."/>
            <person name="Goldberg J.M."/>
            <person name="Heiman D."/>
            <person name="Young S."/>
            <person name="Zeng Q."/>
            <person name="Becnel J.J."/>
            <person name="Birren B.W."/>
        </authorList>
    </citation>
    <scope>NUCLEOTIDE SEQUENCE [LARGE SCALE GENOMIC DNA]</scope>
    <source>
        <strain evidence="3">USNM 41457</strain>
    </source>
</reference>
<keyword evidence="3" id="KW-1185">Reference proteome</keyword>
<evidence type="ECO:0000313" key="3">
    <source>
        <dbReference type="Proteomes" id="UP000003163"/>
    </source>
</evidence>
<evidence type="ECO:0008006" key="4">
    <source>
        <dbReference type="Google" id="ProtNLM"/>
    </source>
</evidence>